<dbReference type="InterPro" id="IPR035069">
    <property type="entry name" value="TTHA1013/TTHA0281-like"/>
</dbReference>
<dbReference type="InterPro" id="IPR034660">
    <property type="entry name" value="DinB/YfiT-like"/>
</dbReference>
<name>A0A7C3AQC0_9BACT</name>
<dbReference type="EMBL" id="DSID01000546">
    <property type="protein sequence ID" value="HEX71021.1"/>
    <property type="molecule type" value="Genomic_DNA"/>
</dbReference>
<protein>
    <submittedName>
        <fullName evidence="1">Type II toxin-antitoxin system HicB family antitoxin</fullName>
    </submittedName>
</protein>
<accession>A0A7C3AQC0</accession>
<proteinExistence type="predicted"/>
<comment type="caution">
    <text evidence="1">The sequence shown here is derived from an EMBL/GenBank/DDBJ whole genome shotgun (WGS) entry which is preliminary data.</text>
</comment>
<dbReference type="SUPFAM" id="SSF109854">
    <property type="entry name" value="DinB/YfiT-like putative metalloenzymes"/>
    <property type="match status" value="1"/>
</dbReference>
<dbReference type="SUPFAM" id="SSF143100">
    <property type="entry name" value="TTHA1013/TTHA0281-like"/>
    <property type="match status" value="1"/>
</dbReference>
<dbReference type="Gene3D" id="1.20.120.450">
    <property type="entry name" value="dinb family like domain"/>
    <property type="match status" value="1"/>
</dbReference>
<gene>
    <name evidence="1" type="ORF">ENP13_07235</name>
</gene>
<dbReference type="AlphaFoldDB" id="A0A7C3AQC0"/>
<evidence type="ECO:0000313" key="1">
    <source>
        <dbReference type="EMBL" id="HEX71021.1"/>
    </source>
</evidence>
<reference evidence="1" key="1">
    <citation type="journal article" date="2020" name="mSystems">
        <title>Genome- and Community-Level Interaction Insights into Carbon Utilization and Element Cycling Functions of Hydrothermarchaeota in Hydrothermal Sediment.</title>
        <authorList>
            <person name="Zhou Z."/>
            <person name="Liu Y."/>
            <person name="Xu W."/>
            <person name="Pan J."/>
            <person name="Luo Z.H."/>
            <person name="Li M."/>
        </authorList>
    </citation>
    <scope>NUCLEOTIDE SEQUENCE [LARGE SCALE GENOMIC DNA]</scope>
    <source>
        <strain evidence="1">SpSt-192</strain>
    </source>
</reference>
<sequence length="350" mass="38873">MLTAYVHPEEGGFLAHVPAVPGSAATGPTPELAAAKARAIAREEAPIAREQGFPIPSLEDGPTVQVTETCLLPGDVDPLSTDELPRWLARLAWTRQRTLHLVGALSGEAIHRPREGVWSVAYALEHLAQVQGWAALHLGAWPPEPPGMLEMAAAALVQALERLDQPSLGRTTHHYGMDWTPRKVLRRSVETIVDIQARVQRLRRGAAVSPPGFYWDGCSTQPQDRSPLSEVERAAGLEQLASLLDEVRHAAGPVENMRPDARRARDTLLRWLAGALWYYRTRLEPWPDDVFARLALTHAQLTTRLASLGGSERAMVYWSFYGEPWTVRKLLRRQLEHERQLRLPVDGGGE</sequence>
<organism evidence="1">
    <name type="scientific">Thermorudis sp</name>
    <dbReference type="NCBI Taxonomy" id="1969470"/>
    <lineage>
        <taxon>Bacteria</taxon>
        <taxon>Pseudomonadati</taxon>
        <taxon>Thermomicrobiota</taxon>
        <taxon>Thermomicrobia</taxon>
        <taxon>Thermomicrobia incertae sedis</taxon>
        <taxon>Thermorudis</taxon>
    </lineage>
</organism>